<dbReference type="EC" id="2.7.4.25" evidence="8"/>
<reference evidence="11" key="1">
    <citation type="submission" date="2015-09" db="EMBL/GenBank/DDBJ databases">
        <authorList>
            <person name="Daims H."/>
        </authorList>
    </citation>
    <scope>NUCLEOTIDE SEQUENCE [LARGE SCALE GENOMIC DNA]</scope>
</reference>
<proteinExistence type="inferred from homology"/>
<dbReference type="GO" id="GO:0015949">
    <property type="term" value="P:nucleobase-containing small molecule interconversion"/>
    <property type="evidence" value="ECO:0007669"/>
    <property type="project" value="TreeGrafter"/>
</dbReference>
<evidence type="ECO:0000256" key="6">
    <source>
        <dbReference type="ARBA" id="ARBA00047615"/>
    </source>
</evidence>
<keyword evidence="3 8" id="KW-0547">Nucleotide-binding</keyword>
<evidence type="ECO:0000256" key="2">
    <source>
        <dbReference type="ARBA" id="ARBA00022679"/>
    </source>
</evidence>
<dbReference type="InterPro" id="IPR011994">
    <property type="entry name" value="Cytidylate_kinase_dom"/>
</dbReference>
<organism evidence="10 11">
    <name type="scientific">Candidatus Nitrospira inopinata</name>
    <dbReference type="NCBI Taxonomy" id="1715989"/>
    <lineage>
        <taxon>Bacteria</taxon>
        <taxon>Pseudomonadati</taxon>
        <taxon>Nitrospirota</taxon>
        <taxon>Nitrospiria</taxon>
        <taxon>Nitrospirales</taxon>
        <taxon>Nitrospiraceae</taxon>
        <taxon>Nitrospira</taxon>
    </lineage>
</organism>
<keyword evidence="5 8" id="KW-0067">ATP-binding</keyword>
<feature type="binding site" evidence="8">
    <location>
        <begin position="7"/>
        <end position="15"/>
    </location>
    <ligand>
        <name>ATP</name>
        <dbReference type="ChEBI" id="CHEBI:30616"/>
    </ligand>
</feature>
<evidence type="ECO:0000256" key="3">
    <source>
        <dbReference type="ARBA" id="ARBA00022741"/>
    </source>
</evidence>
<dbReference type="Proteomes" id="UP000066284">
    <property type="component" value="Chromosome 1"/>
</dbReference>
<dbReference type="Pfam" id="PF02224">
    <property type="entry name" value="Cytidylate_kin"/>
    <property type="match status" value="1"/>
</dbReference>
<keyword evidence="4 8" id="KW-0418">Kinase</keyword>
<dbReference type="AlphaFoldDB" id="A0A0S4KSF7"/>
<dbReference type="GO" id="GO:0005524">
    <property type="term" value="F:ATP binding"/>
    <property type="evidence" value="ECO:0007669"/>
    <property type="project" value="UniProtKB-UniRule"/>
</dbReference>
<keyword evidence="2 8" id="KW-0808">Transferase</keyword>
<dbReference type="CDD" id="cd02020">
    <property type="entry name" value="CMPK"/>
    <property type="match status" value="1"/>
</dbReference>
<dbReference type="GO" id="GO:0036430">
    <property type="term" value="F:CMP kinase activity"/>
    <property type="evidence" value="ECO:0007669"/>
    <property type="project" value="RHEA"/>
</dbReference>
<evidence type="ECO:0000256" key="4">
    <source>
        <dbReference type="ARBA" id="ARBA00022777"/>
    </source>
</evidence>
<dbReference type="PANTHER" id="PTHR21299">
    <property type="entry name" value="CYTIDYLATE KINASE/PANTOATE-BETA-ALANINE LIGASE"/>
    <property type="match status" value="1"/>
</dbReference>
<dbReference type="OrthoDB" id="9807434at2"/>
<evidence type="ECO:0000313" key="10">
    <source>
        <dbReference type="EMBL" id="CUQ66265.1"/>
    </source>
</evidence>
<gene>
    <name evidence="8 10" type="primary">cmk</name>
    <name evidence="10" type="ORF">NITINOP_1290</name>
</gene>
<feature type="domain" description="Cytidylate kinase" evidence="9">
    <location>
        <begin position="3"/>
        <end position="215"/>
    </location>
</feature>
<comment type="subcellular location">
    <subcellularLocation>
        <location evidence="8">Cytoplasm</location>
    </subcellularLocation>
</comment>
<dbReference type="GO" id="GO:0036431">
    <property type="term" value="F:dCMP kinase activity"/>
    <property type="evidence" value="ECO:0007669"/>
    <property type="project" value="InterPro"/>
</dbReference>
<dbReference type="EMBL" id="LN885086">
    <property type="protein sequence ID" value="CUQ66265.1"/>
    <property type="molecule type" value="Genomic_DNA"/>
</dbReference>
<evidence type="ECO:0000313" key="11">
    <source>
        <dbReference type="Proteomes" id="UP000066284"/>
    </source>
</evidence>
<dbReference type="KEGG" id="nio:NITINOP_1290"/>
<dbReference type="RefSeq" id="WP_062484197.1">
    <property type="nucleotide sequence ID" value="NZ_LN885086.1"/>
</dbReference>
<dbReference type="HAMAP" id="MF_00238">
    <property type="entry name" value="Cytidyl_kinase_type1"/>
    <property type="match status" value="1"/>
</dbReference>
<comment type="catalytic activity">
    <reaction evidence="7 8">
        <text>CMP + ATP = CDP + ADP</text>
        <dbReference type="Rhea" id="RHEA:11600"/>
        <dbReference type="ChEBI" id="CHEBI:30616"/>
        <dbReference type="ChEBI" id="CHEBI:58069"/>
        <dbReference type="ChEBI" id="CHEBI:60377"/>
        <dbReference type="ChEBI" id="CHEBI:456216"/>
        <dbReference type="EC" id="2.7.4.25"/>
    </reaction>
</comment>
<accession>A0A0S4KSF7</accession>
<dbReference type="InterPro" id="IPR003136">
    <property type="entry name" value="Cytidylate_kin"/>
</dbReference>
<dbReference type="Gene3D" id="3.40.50.300">
    <property type="entry name" value="P-loop containing nucleotide triphosphate hydrolases"/>
    <property type="match status" value="1"/>
</dbReference>
<dbReference type="PANTHER" id="PTHR21299:SF2">
    <property type="entry name" value="CYTIDYLATE KINASE"/>
    <property type="match status" value="1"/>
</dbReference>
<dbReference type="SUPFAM" id="SSF52540">
    <property type="entry name" value="P-loop containing nucleoside triphosphate hydrolases"/>
    <property type="match status" value="1"/>
</dbReference>
<keyword evidence="11" id="KW-1185">Reference proteome</keyword>
<dbReference type="InterPro" id="IPR027417">
    <property type="entry name" value="P-loop_NTPase"/>
</dbReference>
<dbReference type="GO" id="GO:0005829">
    <property type="term" value="C:cytosol"/>
    <property type="evidence" value="ECO:0007669"/>
    <property type="project" value="TreeGrafter"/>
</dbReference>
<comment type="catalytic activity">
    <reaction evidence="6 8">
        <text>dCMP + ATP = dCDP + ADP</text>
        <dbReference type="Rhea" id="RHEA:25094"/>
        <dbReference type="ChEBI" id="CHEBI:30616"/>
        <dbReference type="ChEBI" id="CHEBI:57566"/>
        <dbReference type="ChEBI" id="CHEBI:58593"/>
        <dbReference type="ChEBI" id="CHEBI:456216"/>
        <dbReference type="EC" id="2.7.4.25"/>
    </reaction>
</comment>
<dbReference type="STRING" id="1715989.NITINOP_1290"/>
<evidence type="ECO:0000256" key="7">
    <source>
        <dbReference type="ARBA" id="ARBA00048478"/>
    </source>
</evidence>
<evidence type="ECO:0000259" key="9">
    <source>
        <dbReference type="Pfam" id="PF02224"/>
    </source>
</evidence>
<evidence type="ECO:0000256" key="5">
    <source>
        <dbReference type="ARBA" id="ARBA00022840"/>
    </source>
</evidence>
<evidence type="ECO:0000256" key="8">
    <source>
        <dbReference type="HAMAP-Rule" id="MF_00238"/>
    </source>
</evidence>
<dbReference type="GO" id="GO:0006220">
    <property type="term" value="P:pyrimidine nucleotide metabolic process"/>
    <property type="evidence" value="ECO:0007669"/>
    <property type="project" value="UniProtKB-UniRule"/>
</dbReference>
<protein>
    <recommendedName>
        <fullName evidence="8">Cytidylate kinase</fullName>
        <shortName evidence="8">CK</shortName>
        <ecNumber evidence="8">2.7.4.25</ecNumber>
    </recommendedName>
    <alternativeName>
        <fullName evidence="8">Cytidine monophosphate kinase</fullName>
        <shortName evidence="8">CMP kinase</shortName>
    </alternativeName>
</protein>
<evidence type="ECO:0000256" key="1">
    <source>
        <dbReference type="ARBA" id="ARBA00009427"/>
    </source>
</evidence>
<keyword evidence="8" id="KW-0963">Cytoplasm</keyword>
<dbReference type="NCBIfam" id="TIGR00017">
    <property type="entry name" value="cmk"/>
    <property type="match status" value="1"/>
</dbReference>
<sequence>MIIAIDGPAGVGKSTVAKLLAARLGFLYLDTGALYRAVAWKVLKAGISPMDRERVEELLPVTFLDIRFHDGTMRVLLDGCDVTGELRTPDVSAAASLVSAIPAVREWLLPVQRRIGERGSVVVEGRDIGTRIFPSAPLKFFLDADAKVRAERRHRELVAAGHAGAMEATYQDLSGRDMQDRTRSIAPLVPAADARSIDTSNLSVEQVVERMMAAVSAAL</sequence>
<comment type="similarity">
    <text evidence="1 8">Belongs to the cytidylate kinase family. Type 1 subfamily.</text>
</comment>
<name>A0A0S4KSF7_9BACT</name>